<reference evidence="2 3" key="1">
    <citation type="submission" date="2013-12" db="EMBL/GenBank/DDBJ databases">
        <title>Draft genome of the parsitic nematode Ancylostoma duodenale.</title>
        <authorList>
            <person name="Mitreva M."/>
        </authorList>
    </citation>
    <scope>NUCLEOTIDE SEQUENCE [LARGE SCALE GENOMIC DNA]</scope>
    <source>
        <strain evidence="2 3">Zhejiang</strain>
    </source>
</reference>
<evidence type="ECO:0000256" key="1">
    <source>
        <dbReference type="SAM" id="MobiDB-lite"/>
    </source>
</evidence>
<feature type="compositionally biased region" description="Basic residues" evidence="1">
    <location>
        <begin position="19"/>
        <end position="28"/>
    </location>
</feature>
<name>A0A0C2DCP9_9BILA</name>
<gene>
    <name evidence="2" type="ORF">ANCDUO_09540</name>
</gene>
<organism evidence="2 3">
    <name type="scientific">Ancylostoma duodenale</name>
    <dbReference type="NCBI Taxonomy" id="51022"/>
    <lineage>
        <taxon>Eukaryota</taxon>
        <taxon>Metazoa</taxon>
        <taxon>Ecdysozoa</taxon>
        <taxon>Nematoda</taxon>
        <taxon>Chromadorea</taxon>
        <taxon>Rhabditida</taxon>
        <taxon>Rhabditina</taxon>
        <taxon>Rhabditomorpha</taxon>
        <taxon>Strongyloidea</taxon>
        <taxon>Ancylostomatidae</taxon>
        <taxon>Ancylostomatinae</taxon>
        <taxon>Ancylostoma</taxon>
    </lineage>
</organism>
<accession>A0A0C2DCP9</accession>
<protein>
    <submittedName>
        <fullName evidence="2">Uncharacterized protein</fullName>
    </submittedName>
</protein>
<dbReference type="AlphaFoldDB" id="A0A0C2DCP9"/>
<keyword evidence="3" id="KW-1185">Reference proteome</keyword>
<sequence length="50" mass="6265">MKNLKQRKPLQNQALSHRPQQHRKKQHPHLQVILIRMKRLLPRKRPQRHH</sequence>
<evidence type="ECO:0000313" key="2">
    <source>
        <dbReference type="EMBL" id="KIH60217.1"/>
    </source>
</evidence>
<feature type="region of interest" description="Disordered" evidence="1">
    <location>
        <begin position="1"/>
        <end position="30"/>
    </location>
</feature>
<evidence type="ECO:0000313" key="3">
    <source>
        <dbReference type="Proteomes" id="UP000054047"/>
    </source>
</evidence>
<proteinExistence type="predicted"/>
<dbReference type="Proteomes" id="UP000054047">
    <property type="component" value="Unassembled WGS sequence"/>
</dbReference>
<dbReference type="EMBL" id="KN731177">
    <property type="protein sequence ID" value="KIH60217.1"/>
    <property type="molecule type" value="Genomic_DNA"/>
</dbReference>